<accession>A0ABW7MB02</accession>
<proteinExistence type="predicted"/>
<dbReference type="EMBL" id="JBHEGD010000001">
    <property type="protein sequence ID" value="MFH6598767.1"/>
    <property type="molecule type" value="Genomic_DNA"/>
</dbReference>
<dbReference type="RefSeq" id="WP_395272656.1">
    <property type="nucleotide sequence ID" value="NZ_JBHEGD010000001.1"/>
</dbReference>
<organism evidence="1 2">
    <name type="scientific">Ectopseudomonas khazarica</name>
    <dbReference type="NCBI Taxonomy" id="2502979"/>
    <lineage>
        <taxon>Bacteria</taxon>
        <taxon>Pseudomonadati</taxon>
        <taxon>Pseudomonadota</taxon>
        <taxon>Gammaproteobacteria</taxon>
        <taxon>Pseudomonadales</taxon>
        <taxon>Pseudomonadaceae</taxon>
        <taxon>Ectopseudomonas</taxon>
    </lineage>
</organism>
<reference evidence="1 2" key="1">
    <citation type="submission" date="2024-09" db="EMBL/GenBank/DDBJ databases">
        <title>Elucidation of the Bokeelamides from Bacteria Associated with Moon Snail Egg Collars.</title>
        <authorList>
            <person name="Campbell R."/>
            <person name="Piedl K."/>
            <person name="Mevers E."/>
        </authorList>
    </citation>
    <scope>NUCLEOTIDE SEQUENCE [LARGE SCALE GENOMIC DNA]</scope>
    <source>
        <strain evidence="1 2">EM133</strain>
    </source>
</reference>
<protein>
    <submittedName>
        <fullName evidence="1">Uncharacterized protein</fullName>
    </submittedName>
</protein>
<dbReference type="Proteomes" id="UP001609932">
    <property type="component" value="Unassembled WGS sequence"/>
</dbReference>
<evidence type="ECO:0000313" key="2">
    <source>
        <dbReference type="Proteomes" id="UP001609932"/>
    </source>
</evidence>
<name>A0ABW7MB02_9GAMM</name>
<gene>
    <name evidence="1" type="ORF">ACEVAQ_08610</name>
</gene>
<evidence type="ECO:0000313" key="1">
    <source>
        <dbReference type="EMBL" id="MFH6598767.1"/>
    </source>
</evidence>
<comment type="caution">
    <text evidence="1">The sequence shown here is derived from an EMBL/GenBank/DDBJ whole genome shotgun (WGS) entry which is preliminary data.</text>
</comment>
<keyword evidence="2" id="KW-1185">Reference proteome</keyword>
<sequence length="144" mass="15412">MLRSNRLSYVANVARIFRVSLAAVNPRSSINLRFIKWLGFSGNGTFDGSLQALCHTSRPLGAMAGINACHPLSACSSCLIHFQTSPVMTPIQNTGLALFVLLSIGVAIGHRTECADGRVVETYLAKGLASQVLGHDLCEQSQQP</sequence>